<sequence>RGIRNYSRAFDEIVYSCDSTTSNNDPVCISPTPAKHDIT</sequence>
<evidence type="ECO:0000313" key="2">
    <source>
        <dbReference type="Proteomes" id="UP000663873"/>
    </source>
</evidence>
<dbReference type="Proteomes" id="UP000663873">
    <property type="component" value="Unassembled WGS sequence"/>
</dbReference>
<feature type="non-terminal residue" evidence="1">
    <location>
        <position position="1"/>
    </location>
</feature>
<comment type="caution">
    <text evidence="1">The sequence shown here is derived from an EMBL/GenBank/DDBJ whole genome shotgun (WGS) entry which is preliminary data.</text>
</comment>
<organism evidence="1 2">
    <name type="scientific">Rotaria socialis</name>
    <dbReference type="NCBI Taxonomy" id="392032"/>
    <lineage>
        <taxon>Eukaryota</taxon>
        <taxon>Metazoa</taxon>
        <taxon>Spiralia</taxon>
        <taxon>Gnathifera</taxon>
        <taxon>Rotifera</taxon>
        <taxon>Eurotatoria</taxon>
        <taxon>Bdelloidea</taxon>
        <taxon>Philodinida</taxon>
        <taxon>Philodinidae</taxon>
        <taxon>Rotaria</taxon>
    </lineage>
</organism>
<keyword evidence="2" id="KW-1185">Reference proteome</keyword>
<reference evidence="1" key="1">
    <citation type="submission" date="2021-02" db="EMBL/GenBank/DDBJ databases">
        <authorList>
            <person name="Nowell W R."/>
        </authorList>
    </citation>
    <scope>NUCLEOTIDE SEQUENCE</scope>
</reference>
<dbReference type="AlphaFoldDB" id="A0A821C8K7"/>
<protein>
    <submittedName>
        <fullName evidence="1">Uncharacterized protein</fullName>
    </submittedName>
</protein>
<dbReference type="EMBL" id="CAJOBP010023684">
    <property type="protein sequence ID" value="CAF4604921.1"/>
    <property type="molecule type" value="Genomic_DNA"/>
</dbReference>
<name>A0A821C8K7_9BILA</name>
<accession>A0A821C8K7</accession>
<evidence type="ECO:0000313" key="1">
    <source>
        <dbReference type="EMBL" id="CAF4604921.1"/>
    </source>
</evidence>
<proteinExistence type="predicted"/>
<gene>
    <name evidence="1" type="ORF">UJA718_LOCUS31354</name>
</gene>